<evidence type="ECO:0000313" key="1">
    <source>
        <dbReference type="EMBL" id="GAW26045.1"/>
    </source>
</evidence>
<proteinExistence type="predicted"/>
<sequence length="57" mass="6061">MFGTRNQILISIKTYRLVPCGAVIGARVRVGAGPSVQVILVSCKRIDLVSSVGVHPK</sequence>
<accession>A0A1S8A7Z6</accession>
<reference evidence="1" key="1">
    <citation type="submission" date="2016-03" db="EMBL/GenBank/DDBJ databases">
        <title>Draft genome sequence of Rosellinia necatrix.</title>
        <authorList>
            <person name="Kanematsu S."/>
        </authorList>
    </citation>
    <scope>NUCLEOTIDE SEQUENCE [LARGE SCALE GENOMIC DNA]</scope>
    <source>
        <strain evidence="1">W97</strain>
    </source>
</reference>
<gene>
    <name evidence="1" type="ORF">SAMD00023353_2000150</name>
</gene>
<evidence type="ECO:0000313" key="2">
    <source>
        <dbReference type="Proteomes" id="UP000054516"/>
    </source>
</evidence>
<name>A0A1S8A7Z6_ROSNE</name>
<dbReference type="EMBL" id="DF977465">
    <property type="protein sequence ID" value="GAW26045.1"/>
    <property type="molecule type" value="Genomic_DNA"/>
</dbReference>
<protein>
    <submittedName>
        <fullName evidence="1">Uncharacterized protein</fullName>
    </submittedName>
</protein>
<organism evidence="1">
    <name type="scientific">Rosellinia necatrix</name>
    <name type="common">White root-rot fungus</name>
    <dbReference type="NCBI Taxonomy" id="77044"/>
    <lineage>
        <taxon>Eukaryota</taxon>
        <taxon>Fungi</taxon>
        <taxon>Dikarya</taxon>
        <taxon>Ascomycota</taxon>
        <taxon>Pezizomycotina</taxon>
        <taxon>Sordariomycetes</taxon>
        <taxon>Xylariomycetidae</taxon>
        <taxon>Xylariales</taxon>
        <taxon>Xylariaceae</taxon>
        <taxon>Rosellinia</taxon>
    </lineage>
</organism>
<dbReference type="Proteomes" id="UP000054516">
    <property type="component" value="Unassembled WGS sequence"/>
</dbReference>
<keyword evidence="2" id="KW-1185">Reference proteome</keyword>
<dbReference type="AlphaFoldDB" id="A0A1S8A7Z6"/>